<dbReference type="GO" id="GO:0034039">
    <property type="term" value="F:8-oxo-7,8-dihydroguanine DNA N-glycosylase activity"/>
    <property type="evidence" value="ECO:0007669"/>
    <property type="project" value="TreeGrafter"/>
</dbReference>
<comment type="catalytic activity">
    <reaction evidence="1 14">
        <text>Hydrolyzes free adenine bases from 7,8-dihydro-8-oxoguanine:adenine mismatched double-stranded DNA, leaving an apurinic site.</text>
        <dbReference type="EC" id="3.2.2.31"/>
    </reaction>
</comment>
<dbReference type="Pfam" id="PF10576">
    <property type="entry name" value="EndIII_4Fe-2S"/>
    <property type="match status" value="1"/>
</dbReference>
<keyword evidence="11" id="KW-0411">Iron-sulfur</keyword>
<dbReference type="GO" id="GO:0032357">
    <property type="term" value="F:oxidized purine DNA binding"/>
    <property type="evidence" value="ECO:0007669"/>
    <property type="project" value="TreeGrafter"/>
</dbReference>
<evidence type="ECO:0000313" key="16">
    <source>
        <dbReference type="EMBL" id="NHO68418.1"/>
    </source>
</evidence>
<dbReference type="Pfam" id="PF00633">
    <property type="entry name" value="HHH"/>
    <property type="match status" value="1"/>
</dbReference>
<evidence type="ECO:0000256" key="11">
    <source>
        <dbReference type="ARBA" id="ARBA00023014"/>
    </source>
</evidence>
<keyword evidence="13 14" id="KW-0326">Glycosidase</keyword>
<dbReference type="Gene3D" id="1.10.1670.10">
    <property type="entry name" value="Helix-hairpin-Helix base-excision DNA repair enzymes (C-terminal)"/>
    <property type="match status" value="1"/>
</dbReference>
<dbReference type="GO" id="GO:0006298">
    <property type="term" value="P:mismatch repair"/>
    <property type="evidence" value="ECO:0007669"/>
    <property type="project" value="TreeGrafter"/>
</dbReference>
<keyword evidence="8 14" id="KW-0227">DNA damage</keyword>
<dbReference type="EMBL" id="JAAONZ010000031">
    <property type="protein sequence ID" value="NHO68418.1"/>
    <property type="molecule type" value="Genomic_DNA"/>
</dbReference>
<name>A0A9E5T4T2_9GAMM</name>
<dbReference type="InterPro" id="IPR044298">
    <property type="entry name" value="MIG/MutY"/>
</dbReference>
<dbReference type="NCBIfam" id="NF008132">
    <property type="entry name" value="PRK10880.1"/>
    <property type="match status" value="1"/>
</dbReference>
<organism evidence="16 17">
    <name type="scientific">Pseudomaricurvus hydrocarbonicus</name>
    <dbReference type="NCBI Taxonomy" id="1470433"/>
    <lineage>
        <taxon>Bacteria</taxon>
        <taxon>Pseudomonadati</taxon>
        <taxon>Pseudomonadota</taxon>
        <taxon>Gammaproteobacteria</taxon>
        <taxon>Cellvibrionales</taxon>
        <taxon>Cellvibrionaceae</taxon>
        <taxon>Pseudomaricurvus</taxon>
    </lineage>
</organism>
<dbReference type="Pfam" id="PF14815">
    <property type="entry name" value="NUDIX_4"/>
    <property type="match status" value="1"/>
</dbReference>
<comment type="similarity">
    <text evidence="3 14">Belongs to the Nth/MutY family.</text>
</comment>
<dbReference type="InterPro" id="IPR023170">
    <property type="entry name" value="HhH_base_excis_C"/>
</dbReference>
<dbReference type="CDD" id="cd00056">
    <property type="entry name" value="ENDO3c"/>
    <property type="match status" value="1"/>
</dbReference>
<dbReference type="Pfam" id="PF00730">
    <property type="entry name" value="HhH-GPD"/>
    <property type="match status" value="1"/>
</dbReference>
<dbReference type="RefSeq" id="WP_167192383.1">
    <property type="nucleotide sequence ID" value="NZ_JAAONZ010000031.1"/>
</dbReference>
<comment type="caution">
    <text evidence="16">The sequence shown here is derived from an EMBL/GenBank/DDBJ whole genome shotgun (WGS) entry which is preliminary data.</text>
</comment>
<comment type="cofactor">
    <cofactor evidence="14">
        <name>[4Fe-4S] cluster</name>
        <dbReference type="ChEBI" id="CHEBI:49883"/>
    </cofactor>
    <text evidence="14">Binds 1 [4Fe-4S] cluster.</text>
</comment>
<evidence type="ECO:0000256" key="14">
    <source>
        <dbReference type="RuleBase" id="RU365096"/>
    </source>
</evidence>
<evidence type="ECO:0000256" key="13">
    <source>
        <dbReference type="ARBA" id="ARBA00023295"/>
    </source>
</evidence>
<evidence type="ECO:0000256" key="10">
    <source>
        <dbReference type="ARBA" id="ARBA00023004"/>
    </source>
</evidence>
<dbReference type="InterPro" id="IPR004036">
    <property type="entry name" value="Endonuclease-III-like_CS2"/>
</dbReference>
<dbReference type="EC" id="3.2.2.31" evidence="4 14"/>
<keyword evidence="12" id="KW-0234">DNA repair</keyword>
<keyword evidence="7" id="KW-0479">Metal-binding</keyword>
<evidence type="ECO:0000256" key="3">
    <source>
        <dbReference type="ARBA" id="ARBA00008343"/>
    </source>
</evidence>
<reference evidence="16" key="1">
    <citation type="submission" date="2020-03" db="EMBL/GenBank/DDBJ databases">
        <authorList>
            <person name="Guo F."/>
        </authorList>
    </citation>
    <scope>NUCLEOTIDE SEQUENCE</scope>
    <source>
        <strain evidence="16">JCM 30134</strain>
    </source>
</reference>
<dbReference type="InterPro" id="IPR029119">
    <property type="entry name" value="MutY_C"/>
</dbReference>
<gene>
    <name evidence="16" type="primary">mutY</name>
    <name evidence="16" type="ORF">G8770_22935</name>
</gene>
<dbReference type="FunFam" id="1.10.340.30:FF:000002">
    <property type="entry name" value="Adenine DNA glycosylase"/>
    <property type="match status" value="1"/>
</dbReference>
<evidence type="ECO:0000256" key="5">
    <source>
        <dbReference type="ARBA" id="ARBA00022023"/>
    </source>
</evidence>
<dbReference type="FunFam" id="1.10.1670.10:FF:000002">
    <property type="entry name" value="Adenine DNA glycosylase"/>
    <property type="match status" value="1"/>
</dbReference>
<dbReference type="SMART" id="SM00478">
    <property type="entry name" value="ENDO3c"/>
    <property type="match status" value="1"/>
</dbReference>
<dbReference type="InterPro" id="IPR005760">
    <property type="entry name" value="A/G_AdeGlyc_MutY"/>
</dbReference>
<keyword evidence="6" id="KW-0004">4Fe-4S</keyword>
<dbReference type="AlphaFoldDB" id="A0A9E5T4T2"/>
<dbReference type="GO" id="GO:0051539">
    <property type="term" value="F:4 iron, 4 sulfur cluster binding"/>
    <property type="evidence" value="ECO:0007669"/>
    <property type="project" value="UniProtKB-UniRule"/>
</dbReference>
<sequence length="365" mass="40967">MSLKPKGSAKRPGDNFSQRVLDWFDLHGRKHLPWQQGVTPYRVWVSEIMLQQTQVATVIPYFERFMEHYPSVQDLAAAAQDDVLHLWTGLGYYARARNLHKCAKTVVAEFGGEFPQSVEQLETLSGIGRSTAGAIASLSMGQKAAILDGNVKRVLARHFAVDGWPGTTPVLNTLWQWAEQLTPDQRCQHYTQAMMDLGAMVCTRSKPDCHSCPLMDSCQAFHQGNPGDYPGKKPKKDKPVKSVQLLMLRNPNGEWLLEQRPATGIWGGLWSFPEVSSEQDVSDYWRDTFGAELVHQETWDSFRHTFSHYHLDITPVVADIETRATAVGERAVYWYDVHAPASLGLAAPVKLLLEKLQQLEPVASA</sequence>
<evidence type="ECO:0000256" key="6">
    <source>
        <dbReference type="ARBA" id="ARBA00022485"/>
    </source>
</evidence>
<dbReference type="InterPro" id="IPR011257">
    <property type="entry name" value="DNA_glycosylase"/>
</dbReference>
<dbReference type="InterPro" id="IPR003265">
    <property type="entry name" value="HhH-GPD_domain"/>
</dbReference>
<accession>A0A9E5T4T2</accession>
<dbReference type="Proteomes" id="UP000787472">
    <property type="component" value="Unassembled WGS sequence"/>
</dbReference>
<dbReference type="Gene3D" id="3.90.79.10">
    <property type="entry name" value="Nucleoside Triphosphate Pyrophosphohydrolase"/>
    <property type="match status" value="1"/>
</dbReference>
<feature type="domain" description="HhH-GPD" evidence="15">
    <location>
        <begin position="49"/>
        <end position="200"/>
    </location>
</feature>
<evidence type="ECO:0000256" key="7">
    <source>
        <dbReference type="ARBA" id="ARBA00022723"/>
    </source>
</evidence>
<dbReference type="GO" id="GO:0000701">
    <property type="term" value="F:purine-specific mismatch base pair DNA N-glycosylase activity"/>
    <property type="evidence" value="ECO:0007669"/>
    <property type="project" value="UniProtKB-EC"/>
</dbReference>
<evidence type="ECO:0000256" key="2">
    <source>
        <dbReference type="ARBA" id="ARBA00002933"/>
    </source>
</evidence>
<comment type="function">
    <text evidence="2">Adenine glycosylase active on G-A mispairs. MutY also corrects error-prone DNA synthesis past GO lesions which are due to the oxidatively damaged form of guanine: 7,8-dihydro-8-oxoguanine (8-oxo-dGTP).</text>
</comment>
<evidence type="ECO:0000256" key="9">
    <source>
        <dbReference type="ARBA" id="ARBA00022801"/>
    </source>
</evidence>
<keyword evidence="10 14" id="KW-0408">Iron</keyword>
<evidence type="ECO:0000259" key="15">
    <source>
        <dbReference type="SMART" id="SM00478"/>
    </source>
</evidence>
<evidence type="ECO:0000256" key="12">
    <source>
        <dbReference type="ARBA" id="ARBA00023204"/>
    </source>
</evidence>
<protein>
    <recommendedName>
        <fullName evidence="5 14">Adenine DNA glycosylase</fullName>
        <ecNumber evidence="4 14">3.2.2.31</ecNumber>
    </recommendedName>
</protein>
<dbReference type="InterPro" id="IPR003651">
    <property type="entry name" value="Endonuclease3_FeS-loop_motif"/>
</dbReference>
<dbReference type="InterPro" id="IPR000445">
    <property type="entry name" value="HhH_motif"/>
</dbReference>
<keyword evidence="9" id="KW-0378">Hydrolase</keyword>
<dbReference type="Gene3D" id="1.10.340.30">
    <property type="entry name" value="Hypothetical protein, domain 2"/>
    <property type="match status" value="1"/>
</dbReference>
<evidence type="ECO:0000256" key="8">
    <source>
        <dbReference type="ARBA" id="ARBA00022763"/>
    </source>
</evidence>
<dbReference type="GO" id="GO:0046872">
    <property type="term" value="F:metal ion binding"/>
    <property type="evidence" value="ECO:0007669"/>
    <property type="project" value="UniProtKB-UniRule"/>
</dbReference>
<evidence type="ECO:0000256" key="1">
    <source>
        <dbReference type="ARBA" id="ARBA00000843"/>
    </source>
</evidence>
<dbReference type="SUPFAM" id="SSF55811">
    <property type="entry name" value="Nudix"/>
    <property type="match status" value="1"/>
</dbReference>
<dbReference type="SMART" id="SM00525">
    <property type="entry name" value="FES"/>
    <property type="match status" value="1"/>
</dbReference>
<dbReference type="GO" id="GO:0035485">
    <property type="term" value="F:adenine/guanine mispair binding"/>
    <property type="evidence" value="ECO:0007669"/>
    <property type="project" value="TreeGrafter"/>
</dbReference>
<dbReference type="PANTHER" id="PTHR42944">
    <property type="entry name" value="ADENINE DNA GLYCOSYLASE"/>
    <property type="match status" value="1"/>
</dbReference>
<keyword evidence="17" id="KW-1185">Reference proteome</keyword>
<evidence type="ECO:0000313" key="17">
    <source>
        <dbReference type="Proteomes" id="UP000787472"/>
    </source>
</evidence>
<dbReference type="PROSITE" id="PS01155">
    <property type="entry name" value="ENDONUCLEASE_III_2"/>
    <property type="match status" value="1"/>
</dbReference>
<proteinExistence type="inferred from homology"/>
<dbReference type="GO" id="GO:0006284">
    <property type="term" value="P:base-excision repair"/>
    <property type="evidence" value="ECO:0007669"/>
    <property type="project" value="UniProtKB-UniRule"/>
</dbReference>
<dbReference type="PANTHER" id="PTHR42944:SF1">
    <property type="entry name" value="ADENINE DNA GLYCOSYLASE"/>
    <property type="match status" value="1"/>
</dbReference>
<dbReference type="InterPro" id="IPR015797">
    <property type="entry name" value="NUDIX_hydrolase-like_dom_sf"/>
</dbReference>
<dbReference type="SUPFAM" id="SSF48150">
    <property type="entry name" value="DNA-glycosylase"/>
    <property type="match status" value="1"/>
</dbReference>
<dbReference type="NCBIfam" id="TIGR01084">
    <property type="entry name" value="mutY"/>
    <property type="match status" value="1"/>
</dbReference>
<dbReference type="CDD" id="cd03431">
    <property type="entry name" value="NUDIX_DNA_Glycosylase_C-MutY"/>
    <property type="match status" value="1"/>
</dbReference>
<evidence type="ECO:0000256" key="4">
    <source>
        <dbReference type="ARBA" id="ARBA00012045"/>
    </source>
</evidence>